<feature type="signal peptide" evidence="1">
    <location>
        <begin position="1"/>
        <end position="24"/>
    </location>
</feature>
<feature type="chain" id="PRO_5031368453" evidence="1">
    <location>
        <begin position="25"/>
        <end position="112"/>
    </location>
</feature>
<dbReference type="Proteomes" id="UP000821598">
    <property type="component" value="Unassembled WGS sequence"/>
</dbReference>
<dbReference type="PROSITE" id="PS50914">
    <property type="entry name" value="BON"/>
    <property type="match status" value="1"/>
</dbReference>
<dbReference type="EMBL" id="VOMC01000021">
    <property type="protein sequence ID" value="NVI06101.1"/>
    <property type="molecule type" value="Genomic_DNA"/>
</dbReference>
<dbReference type="Gene3D" id="3.30.1340.30">
    <property type="match status" value="1"/>
</dbReference>
<dbReference type="InterPro" id="IPR007055">
    <property type="entry name" value="BON_dom"/>
</dbReference>
<protein>
    <submittedName>
        <fullName evidence="4">BON domain-containing protein</fullName>
    </submittedName>
    <submittedName>
        <fullName evidence="3">Osmotically-inducible protein OsmY</fullName>
    </submittedName>
</protein>
<feature type="domain" description="BON" evidence="2">
    <location>
        <begin position="43"/>
        <end position="111"/>
    </location>
</feature>
<organism evidence="3 5">
    <name type="scientific">Paraburkholderia youngii</name>
    <dbReference type="NCBI Taxonomy" id="2782701"/>
    <lineage>
        <taxon>Bacteria</taxon>
        <taxon>Pseudomonadati</taxon>
        <taxon>Pseudomonadota</taxon>
        <taxon>Betaproteobacteria</taxon>
        <taxon>Burkholderiales</taxon>
        <taxon>Burkholderiaceae</taxon>
        <taxon>Paraburkholderia</taxon>
    </lineage>
</organism>
<evidence type="ECO:0000313" key="3">
    <source>
        <dbReference type="EMBL" id="MBB5399915.1"/>
    </source>
</evidence>
<dbReference type="PANTHER" id="PTHR34606">
    <property type="entry name" value="BON DOMAIN-CONTAINING PROTEIN"/>
    <property type="match status" value="1"/>
</dbReference>
<name>A0A7W8P2E1_9BURK</name>
<dbReference type="Pfam" id="PF04972">
    <property type="entry name" value="BON"/>
    <property type="match status" value="1"/>
</dbReference>
<proteinExistence type="predicted"/>
<dbReference type="InterPro" id="IPR051686">
    <property type="entry name" value="Lipoprotein_DolP"/>
</dbReference>
<dbReference type="RefSeq" id="WP_176122554.1">
    <property type="nucleotide sequence ID" value="NZ_JACHDE010000003.1"/>
</dbReference>
<keyword evidence="6" id="KW-1185">Reference proteome</keyword>
<keyword evidence="1" id="KW-0732">Signal</keyword>
<dbReference type="EMBL" id="JACHDE010000003">
    <property type="protein sequence ID" value="MBB5399915.1"/>
    <property type="molecule type" value="Genomic_DNA"/>
</dbReference>
<evidence type="ECO:0000313" key="4">
    <source>
        <dbReference type="EMBL" id="NVI06101.1"/>
    </source>
</evidence>
<reference evidence="4 6" key="1">
    <citation type="submission" date="2019-08" db="EMBL/GenBank/DDBJ databases">
        <title>Paraburkholderia simonii sp. nov. and P. youngii sp. nov. Brazilian and Mexican Mimosa-associated rhizobia.</title>
        <authorList>
            <person name="Mavima L."/>
            <person name="Beukes C.W."/>
            <person name="Palmer M."/>
            <person name="De Meyer S.E."/>
            <person name="James E.K."/>
            <person name="Maluk M."/>
            <person name="Avontuur J.R."/>
            <person name="Chan W.Y."/>
            <person name="Venter S.N."/>
            <person name="Steenkamp E.T."/>
        </authorList>
    </citation>
    <scope>NUCLEOTIDE SEQUENCE [LARGE SCALE GENOMIC DNA]</scope>
    <source>
        <strain evidence="4 6">JPY454</strain>
    </source>
</reference>
<dbReference type="AlphaFoldDB" id="A0A7W8P2E1"/>
<gene>
    <name evidence="4" type="ORF">FSB64_20510</name>
    <name evidence="3" type="ORF">HDG41_001964</name>
</gene>
<reference evidence="3 5" key="2">
    <citation type="submission" date="2020-08" db="EMBL/GenBank/DDBJ databases">
        <title>Genomic Encyclopedia of Type Strains, Phase IV (KMG-V): Genome sequencing to study the core and pangenomes of soil and plant-associated prokaryotes.</title>
        <authorList>
            <person name="Whitman W."/>
        </authorList>
    </citation>
    <scope>NUCLEOTIDE SEQUENCE [LARGE SCALE GENOMIC DNA]</scope>
    <source>
        <strain evidence="3 5">JPY162</strain>
    </source>
</reference>
<evidence type="ECO:0000313" key="5">
    <source>
        <dbReference type="Proteomes" id="UP000592820"/>
    </source>
</evidence>
<dbReference type="PANTHER" id="PTHR34606:SF15">
    <property type="entry name" value="BON DOMAIN-CONTAINING PROTEIN"/>
    <property type="match status" value="1"/>
</dbReference>
<accession>A0A7W8P2E1</accession>
<dbReference type="PROSITE" id="PS51257">
    <property type="entry name" value="PROKAR_LIPOPROTEIN"/>
    <property type="match status" value="1"/>
</dbReference>
<sequence length="112" mass="11268">MKTVGFLKTLGAVVAMVAACSVYAQNAPDTASAAATVKAGKAANHELGRKVRHALTKTQGLDVSHIAVRARGGAVTLTGTVPDQGQADKAGEAAKGVEGVTSVTNKLTAKQQ</sequence>
<evidence type="ECO:0000259" key="2">
    <source>
        <dbReference type="PROSITE" id="PS50914"/>
    </source>
</evidence>
<dbReference type="Proteomes" id="UP000592820">
    <property type="component" value="Unassembled WGS sequence"/>
</dbReference>
<comment type="caution">
    <text evidence="3">The sequence shown here is derived from an EMBL/GenBank/DDBJ whole genome shotgun (WGS) entry which is preliminary data.</text>
</comment>
<evidence type="ECO:0000256" key="1">
    <source>
        <dbReference type="SAM" id="SignalP"/>
    </source>
</evidence>
<evidence type="ECO:0000313" key="6">
    <source>
        <dbReference type="Proteomes" id="UP000821598"/>
    </source>
</evidence>